<gene>
    <name evidence="1" type="ORF">PAECIP111891_04239</name>
</gene>
<protein>
    <submittedName>
        <fullName evidence="1">Uncharacterized protein</fullName>
    </submittedName>
</protein>
<dbReference type="EMBL" id="CAKMMW010000013">
    <property type="protein sequence ID" value="CAH1215254.1"/>
    <property type="molecule type" value="Genomic_DNA"/>
</dbReference>
<comment type="caution">
    <text evidence="1">The sequence shown here is derived from an EMBL/GenBank/DDBJ whole genome shotgun (WGS) entry which is preliminary data.</text>
</comment>
<evidence type="ECO:0000313" key="2">
    <source>
        <dbReference type="Proteomes" id="UP000838821"/>
    </source>
</evidence>
<dbReference type="Proteomes" id="UP000838821">
    <property type="component" value="Unassembled WGS sequence"/>
</dbReference>
<name>A0ABM9CKR9_9BACL</name>
<dbReference type="RefSeq" id="WP_236290276.1">
    <property type="nucleotide sequence ID" value="NZ_CAKMMW010000013.1"/>
</dbReference>
<sequence length="53" mass="5714">MQNMMVSDAIHLNQLHNILNSGLLHEADADMIAGQLQEANEAFGLSGVTTYAD</sequence>
<evidence type="ECO:0000313" key="1">
    <source>
        <dbReference type="EMBL" id="CAH1215254.1"/>
    </source>
</evidence>
<keyword evidence="2" id="KW-1185">Reference proteome</keyword>
<proteinExistence type="predicted"/>
<accession>A0ABM9CKR9</accession>
<organism evidence="1 2">
    <name type="scientific">Paenibacillus allorhizoplanae</name>
    <dbReference type="NCBI Taxonomy" id="2905648"/>
    <lineage>
        <taxon>Bacteria</taxon>
        <taxon>Bacillati</taxon>
        <taxon>Bacillota</taxon>
        <taxon>Bacilli</taxon>
        <taxon>Bacillales</taxon>
        <taxon>Paenibacillaceae</taxon>
        <taxon>Paenibacillus</taxon>
    </lineage>
</organism>
<reference evidence="1" key="1">
    <citation type="submission" date="2022-01" db="EMBL/GenBank/DDBJ databases">
        <authorList>
            <person name="Criscuolo A."/>
        </authorList>
    </citation>
    <scope>NUCLEOTIDE SEQUENCE</scope>
    <source>
        <strain evidence="1">CIP111891</strain>
    </source>
</reference>